<comment type="similarity">
    <text evidence="2">Belongs to the FKBP-type PPIase family.</text>
</comment>
<keyword evidence="10" id="KW-1185">Reference proteome</keyword>
<feature type="domain" description="PPIase FKBP-type" evidence="8">
    <location>
        <begin position="240"/>
        <end position="328"/>
    </location>
</feature>
<evidence type="ECO:0000313" key="9">
    <source>
        <dbReference type="EMBL" id="PRY69630.1"/>
    </source>
</evidence>
<feature type="signal peptide" evidence="7">
    <location>
        <begin position="1"/>
        <end position="21"/>
    </location>
</feature>
<dbReference type="Gene3D" id="3.10.50.40">
    <property type="match status" value="2"/>
</dbReference>
<evidence type="ECO:0000259" key="8">
    <source>
        <dbReference type="PROSITE" id="PS50059"/>
    </source>
</evidence>
<evidence type="ECO:0000256" key="1">
    <source>
        <dbReference type="ARBA" id="ARBA00000971"/>
    </source>
</evidence>
<evidence type="ECO:0000256" key="7">
    <source>
        <dbReference type="SAM" id="SignalP"/>
    </source>
</evidence>
<dbReference type="PANTHER" id="PTHR43811">
    <property type="entry name" value="FKBP-TYPE PEPTIDYL-PROLYL CIS-TRANS ISOMERASE FKPA"/>
    <property type="match status" value="1"/>
</dbReference>
<organism evidence="9 10">
    <name type="scientific">Glaciihabitans tibetensis</name>
    <dbReference type="NCBI Taxonomy" id="1266600"/>
    <lineage>
        <taxon>Bacteria</taxon>
        <taxon>Bacillati</taxon>
        <taxon>Actinomycetota</taxon>
        <taxon>Actinomycetes</taxon>
        <taxon>Micrococcales</taxon>
        <taxon>Microbacteriaceae</taxon>
        <taxon>Glaciihabitans</taxon>
    </lineage>
</organism>
<evidence type="ECO:0000256" key="4">
    <source>
        <dbReference type="ARBA" id="ARBA00023110"/>
    </source>
</evidence>
<dbReference type="EMBL" id="PVTL01000002">
    <property type="protein sequence ID" value="PRY69630.1"/>
    <property type="molecule type" value="Genomic_DNA"/>
</dbReference>
<dbReference type="SUPFAM" id="SSF54534">
    <property type="entry name" value="FKBP-like"/>
    <property type="match status" value="2"/>
</dbReference>
<dbReference type="PROSITE" id="PS50059">
    <property type="entry name" value="FKBP_PPIASE"/>
    <property type="match status" value="1"/>
</dbReference>
<evidence type="ECO:0000313" key="10">
    <source>
        <dbReference type="Proteomes" id="UP000237983"/>
    </source>
</evidence>
<comment type="caution">
    <text evidence="9">The sequence shown here is derived from an EMBL/GenBank/DDBJ whole genome shotgun (WGS) entry which is preliminary data.</text>
</comment>
<dbReference type="RefSeq" id="WP_106210559.1">
    <property type="nucleotide sequence ID" value="NZ_PVTL01000002.1"/>
</dbReference>
<dbReference type="OrthoDB" id="25996at2"/>
<evidence type="ECO:0000256" key="5">
    <source>
        <dbReference type="ARBA" id="ARBA00023235"/>
    </source>
</evidence>
<evidence type="ECO:0000256" key="6">
    <source>
        <dbReference type="PROSITE-ProRule" id="PRU00277"/>
    </source>
</evidence>
<keyword evidence="5 6" id="KW-0413">Isomerase</keyword>
<dbReference type="GO" id="GO:0003755">
    <property type="term" value="F:peptidyl-prolyl cis-trans isomerase activity"/>
    <property type="evidence" value="ECO:0007669"/>
    <property type="project" value="UniProtKB-KW"/>
</dbReference>
<dbReference type="EC" id="5.2.1.8" evidence="3 6"/>
<keyword evidence="7" id="KW-0732">Signal</keyword>
<evidence type="ECO:0000256" key="2">
    <source>
        <dbReference type="ARBA" id="ARBA00006577"/>
    </source>
</evidence>
<dbReference type="PANTHER" id="PTHR43811:SF23">
    <property type="entry name" value="FKBP-TYPE 22 KDA PEPTIDYL-PROLYL CIS-TRANS ISOMERASE"/>
    <property type="match status" value="1"/>
</dbReference>
<keyword evidence="4 6" id="KW-0697">Rotamase</keyword>
<proteinExistence type="inferred from homology"/>
<protein>
    <recommendedName>
        <fullName evidence="3 6">peptidylprolyl isomerase</fullName>
        <ecNumber evidence="3 6">5.2.1.8</ecNumber>
    </recommendedName>
</protein>
<dbReference type="InterPro" id="IPR001179">
    <property type="entry name" value="PPIase_FKBP_dom"/>
</dbReference>
<dbReference type="Pfam" id="PF00254">
    <property type="entry name" value="FKBP_C"/>
    <property type="match status" value="1"/>
</dbReference>
<dbReference type="AlphaFoldDB" id="A0A2T0VHF2"/>
<evidence type="ECO:0000256" key="3">
    <source>
        <dbReference type="ARBA" id="ARBA00013194"/>
    </source>
</evidence>
<comment type="catalytic activity">
    <reaction evidence="1 6">
        <text>[protein]-peptidylproline (omega=180) = [protein]-peptidylproline (omega=0)</text>
        <dbReference type="Rhea" id="RHEA:16237"/>
        <dbReference type="Rhea" id="RHEA-COMP:10747"/>
        <dbReference type="Rhea" id="RHEA-COMP:10748"/>
        <dbReference type="ChEBI" id="CHEBI:83833"/>
        <dbReference type="ChEBI" id="CHEBI:83834"/>
        <dbReference type="EC" id="5.2.1.8"/>
    </reaction>
</comment>
<sequence>MRRTAALVLAAGLVIPLAACSSSNDEEAAADCSPTASGSVSDAVEVTGAFGEKPEVTIATPVTAETTERTVVIEGDGEVAAEDYDVTIDYTMFNGTTGEEIDATPYDGESAVGFPLDGSLIAGLTSTLLCSTVGSRVVGVAAPADGLNETALETYGMTAEDALVIVADVVTAEEPADVEPALPKADGEDQDIPADFPDITVSVADDETGTPTVTLPDTAAPTELQVAVLKQGDGEEVPADADVVVNYQGTAWSTKEIFDQSWGTGSTAAFNTSGLIDGFAQAIEGQQVGSQILVVIPPALAYGEPSETNTSELAGETLVFVIDILGLG</sequence>
<gene>
    <name evidence="9" type="ORF">B0I08_102307</name>
</gene>
<name>A0A2T0VHF2_9MICO</name>
<dbReference type="InterPro" id="IPR046357">
    <property type="entry name" value="PPIase_dom_sf"/>
</dbReference>
<reference evidence="9 10" key="1">
    <citation type="submission" date="2018-03" db="EMBL/GenBank/DDBJ databases">
        <title>Genomic Encyclopedia of Type Strains, Phase III (KMG-III): the genomes of soil and plant-associated and newly described type strains.</title>
        <authorList>
            <person name="Whitman W."/>
        </authorList>
    </citation>
    <scope>NUCLEOTIDE SEQUENCE [LARGE SCALE GENOMIC DNA]</scope>
    <source>
        <strain evidence="9 10">CGMCC 1.12484</strain>
    </source>
</reference>
<accession>A0A2T0VHF2</accession>
<dbReference type="Proteomes" id="UP000237983">
    <property type="component" value="Unassembled WGS sequence"/>
</dbReference>
<feature type="chain" id="PRO_5039498306" description="peptidylprolyl isomerase" evidence="7">
    <location>
        <begin position="22"/>
        <end position="328"/>
    </location>
</feature>